<dbReference type="Pfam" id="PF04366">
    <property type="entry name" value="Ysc84"/>
    <property type="match status" value="1"/>
</dbReference>
<evidence type="ECO:0000313" key="3">
    <source>
        <dbReference type="Proteomes" id="UP000193642"/>
    </source>
</evidence>
<dbReference type="STRING" id="329046.A0A1Y2CAV9"/>
<organism evidence="2 3">
    <name type="scientific">Rhizoclosmatium globosum</name>
    <dbReference type="NCBI Taxonomy" id="329046"/>
    <lineage>
        <taxon>Eukaryota</taxon>
        <taxon>Fungi</taxon>
        <taxon>Fungi incertae sedis</taxon>
        <taxon>Chytridiomycota</taxon>
        <taxon>Chytridiomycota incertae sedis</taxon>
        <taxon>Chytridiomycetes</taxon>
        <taxon>Chytridiales</taxon>
        <taxon>Chytriomycetaceae</taxon>
        <taxon>Rhizoclosmatium</taxon>
    </lineage>
</organism>
<dbReference type="GO" id="GO:0035091">
    <property type="term" value="F:phosphatidylinositol binding"/>
    <property type="evidence" value="ECO:0007669"/>
    <property type="project" value="TreeGrafter"/>
</dbReference>
<name>A0A1Y2CAV9_9FUNG</name>
<protein>
    <submittedName>
        <fullName evidence="2">DUF500-domain-containing protein</fullName>
    </submittedName>
</protein>
<dbReference type="AlphaFoldDB" id="A0A1Y2CAV9"/>
<proteinExistence type="predicted"/>
<comment type="caution">
    <text evidence="2">The sequence shown here is derived from an EMBL/GenBank/DDBJ whole genome shotgun (WGS) entry which is preliminary data.</text>
</comment>
<dbReference type="PANTHER" id="PTHR15629:SF2">
    <property type="entry name" value="SH3 DOMAIN-CONTAINING YSC84-LIKE PROTEIN 1"/>
    <property type="match status" value="1"/>
</dbReference>
<accession>A0A1Y2CAV9</accession>
<dbReference type="EMBL" id="MCGO01000023">
    <property type="protein sequence ID" value="ORY43984.1"/>
    <property type="molecule type" value="Genomic_DNA"/>
</dbReference>
<sequence length="225" mass="24105">MIEDFKNDCQRAADVLSSGIKDIHIPSEVLREAKGVAVLHVHKMAILGSSRSGHGVVVARLPSGDWSAPSAIEMTGKGFGDEFGYEISDIVYILRNDQAVEAFKKGHNITGGVDLSCKPTLTQDLPNPNTPSNSNQTVAVGPIGRTAQLTATLRSPTAIFTYSQSKGAFVGASVDFTEINQRSVTNAAVYGIGTRGEQILEGQVDMPEYDQVKALHAVLRHAQEE</sequence>
<feature type="domain" description="Ysc84 actin-binding" evidence="1">
    <location>
        <begin position="76"/>
        <end position="221"/>
    </location>
</feature>
<gene>
    <name evidence="2" type="ORF">BCR33DRAFT_738170</name>
</gene>
<evidence type="ECO:0000259" key="1">
    <source>
        <dbReference type="Pfam" id="PF04366"/>
    </source>
</evidence>
<reference evidence="2 3" key="1">
    <citation type="submission" date="2016-07" db="EMBL/GenBank/DDBJ databases">
        <title>Pervasive Adenine N6-methylation of Active Genes in Fungi.</title>
        <authorList>
            <consortium name="DOE Joint Genome Institute"/>
            <person name="Mondo S.J."/>
            <person name="Dannebaum R.O."/>
            <person name="Kuo R.C."/>
            <person name="Labutti K."/>
            <person name="Haridas S."/>
            <person name="Kuo A."/>
            <person name="Salamov A."/>
            <person name="Ahrendt S.R."/>
            <person name="Lipzen A."/>
            <person name="Sullivan W."/>
            <person name="Andreopoulos W.B."/>
            <person name="Clum A."/>
            <person name="Lindquist E."/>
            <person name="Daum C."/>
            <person name="Ramamoorthy G.K."/>
            <person name="Gryganskyi A."/>
            <person name="Culley D."/>
            <person name="Magnuson J.K."/>
            <person name="James T.Y."/>
            <person name="O'Malley M.A."/>
            <person name="Stajich J.E."/>
            <person name="Spatafora J.W."/>
            <person name="Visel A."/>
            <person name="Grigoriev I.V."/>
        </authorList>
    </citation>
    <scope>NUCLEOTIDE SEQUENCE [LARGE SCALE GENOMIC DNA]</scope>
    <source>
        <strain evidence="2 3">JEL800</strain>
    </source>
</reference>
<dbReference type="OrthoDB" id="10255128at2759"/>
<dbReference type="Proteomes" id="UP000193642">
    <property type="component" value="Unassembled WGS sequence"/>
</dbReference>
<evidence type="ECO:0000313" key="2">
    <source>
        <dbReference type="EMBL" id="ORY43984.1"/>
    </source>
</evidence>
<dbReference type="InterPro" id="IPR007461">
    <property type="entry name" value="Ysc84_actin-binding"/>
</dbReference>
<dbReference type="PANTHER" id="PTHR15629">
    <property type="entry name" value="SH3YL1 PROTEIN"/>
    <property type="match status" value="1"/>
</dbReference>
<keyword evidence="3" id="KW-1185">Reference proteome</keyword>
<dbReference type="InterPro" id="IPR051702">
    <property type="entry name" value="SH3_domain_YSC84-like"/>
</dbReference>